<dbReference type="Proteomes" id="UP000286908">
    <property type="component" value="Unassembled WGS sequence"/>
</dbReference>
<evidence type="ECO:0000313" key="1">
    <source>
        <dbReference type="EMBL" id="RUT65595.1"/>
    </source>
</evidence>
<accession>A0A433ZTZ3</accession>
<protein>
    <submittedName>
        <fullName evidence="1">Uncharacterized protein</fullName>
    </submittedName>
</protein>
<gene>
    <name evidence="1" type="ORF">CKG00_03615</name>
</gene>
<name>A0A433ZTZ3_MORMO</name>
<organism evidence="1 2">
    <name type="scientific">Morganella morganii</name>
    <name type="common">Proteus morganii</name>
    <dbReference type="NCBI Taxonomy" id="582"/>
    <lineage>
        <taxon>Bacteria</taxon>
        <taxon>Pseudomonadati</taxon>
        <taxon>Pseudomonadota</taxon>
        <taxon>Gammaproteobacteria</taxon>
        <taxon>Enterobacterales</taxon>
        <taxon>Morganellaceae</taxon>
        <taxon>Morganella</taxon>
    </lineage>
</organism>
<reference evidence="1 2" key="1">
    <citation type="submission" date="2017-08" db="EMBL/GenBank/DDBJ databases">
        <title>Draft genome sequence of pheromone producing symbiont Morganella morganii, of the female New Zealand grass grub Costelytra giveni.</title>
        <authorList>
            <person name="Laugraud A."/>
            <person name="Young S.D."/>
            <person name="Hurst M.H."/>
        </authorList>
    </citation>
    <scope>NUCLEOTIDE SEQUENCE [LARGE SCALE GENOMIC DNA]</scope>
    <source>
        <strain evidence="1 2">MMsCG</strain>
    </source>
</reference>
<dbReference type="EMBL" id="NRQY01000001">
    <property type="protein sequence ID" value="RUT65595.1"/>
    <property type="molecule type" value="Genomic_DNA"/>
</dbReference>
<comment type="caution">
    <text evidence="1">The sequence shown here is derived from an EMBL/GenBank/DDBJ whole genome shotgun (WGS) entry which is preliminary data.</text>
</comment>
<sequence length="62" mass="6922">MSNDKFSVKFMGLIGNMGWQSLFRISFFVGENNVVSVYMTAKNSIFCSNINKKTRISGCGSE</sequence>
<proteinExistence type="predicted"/>
<dbReference type="AlphaFoldDB" id="A0A433ZTZ3"/>
<evidence type="ECO:0000313" key="2">
    <source>
        <dbReference type="Proteomes" id="UP000286908"/>
    </source>
</evidence>